<comment type="catalytic activity">
    <reaction evidence="1">
        <text>an N-(ADP-alpha-D-ribosyl)-thymidine in DNA + H2O = a thymidine in DNA + ADP-D-ribose</text>
        <dbReference type="Rhea" id="RHEA:71655"/>
        <dbReference type="Rhea" id="RHEA-COMP:13556"/>
        <dbReference type="Rhea" id="RHEA-COMP:18051"/>
        <dbReference type="ChEBI" id="CHEBI:15377"/>
        <dbReference type="ChEBI" id="CHEBI:57967"/>
        <dbReference type="ChEBI" id="CHEBI:137386"/>
        <dbReference type="ChEBI" id="CHEBI:191199"/>
    </reaction>
    <physiologicalReaction direction="left-to-right" evidence="1">
        <dbReference type="Rhea" id="RHEA:71656"/>
    </physiologicalReaction>
</comment>
<keyword evidence="4" id="KW-1185">Reference proteome</keyword>
<dbReference type="Proteomes" id="UP001548189">
    <property type="component" value="Unassembled WGS sequence"/>
</dbReference>
<dbReference type="CDD" id="cd02901">
    <property type="entry name" value="Macro_Poa1p-like"/>
    <property type="match status" value="1"/>
</dbReference>
<dbReference type="PANTHER" id="PTHR12521:SF0">
    <property type="entry name" value="ADP-RIBOSE GLYCOHYDROLASE OARD1"/>
    <property type="match status" value="1"/>
</dbReference>
<sequence>MAIQYLKGDATNPQGQGQRIITHVCNDIGQWGKGFVLAISKRWPAPERAYKSLFQSDNKPSLGDTQFVQVEDLITVANIIGQHGVRSPRNKTAPAPIRYDAIEKGLTLVANHAIENSASVHMPRIGCGLAGGSWEKIEPIIERTLIDKNIKVFVYNF</sequence>
<organism evidence="3 4">
    <name type="scientific">Aliikangiella maris</name>
    <dbReference type="NCBI Taxonomy" id="3162458"/>
    <lineage>
        <taxon>Bacteria</taxon>
        <taxon>Pseudomonadati</taxon>
        <taxon>Pseudomonadota</taxon>
        <taxon>Gammaproteobacteria</taxon>
        <taxon>Oceanospirillales</taxon>
        <taxon>Pleioneaceae</taxon>
        <taxon>Aliikangiella</taxon>
    </lineage>
</organism>
<gene>
    <name evidence="3" type="ORF">ABVT43_00875</name>
</gene>
<accession>A0ABV2BP06</accession>
<dbReference type="PROSITE" id="PS51154">
    <property type="entry name" value="MACRO"/>
    <property type="match status" value="1"/>
</dbReference>
<dbReference type="EMBL" id="JBEVCJ010000001">
    <property type="protein sequence ID" value="MET1253668.1"/>
    <property type="molecule type" value="Genomic_DNA"/>
</dbReference>
<evidence type="ECO:0000313" key="3">
    <source>
        <dbReference type="EMBL" id="MET1253668.1"/>
    </source>
</evidence>
<evidence type="ECO:0000313" key="4">
    <source>
        <dbReference type="Proteomes" id="UP001548189"/>
    </source>
</evidence>
<name>A0ABV2BP06_9GAMM</name>
<dbReference type="InterPro" id="IPR002589">
    <property type="entry name" value="Macro_dom"/>
</dbReference>
<protein>
    <submittedName>
        <fullName evidence="3">Macro domain-containing protein</fullName>
    </submittedName>
</protein>
<reference evidence="3 4" key="1">
    <citation type="submission" date="2024-06" db="EMBL/GenBank/DDBJ databases">
        <authorList>
            <person name="Li F."/>
        </authorList>
    </citation>
    <scope>NUCLEOTIDE SEQUENCE [LARGE SCALE GENOMIC DNA]</scope>
    <source>
        <strain evidence="3 4">GXAS 311</strain>
    </source>
</reference>
<dbReference type="SMART" id="SM00506">
    <property type="entry name" value="A1pp"/>
    <property type="match status" value="1"/>
</dbReference>
<proteinExistence type="predicted"/>
<dbReference type="Gene3D" id="3.40.220.10">
    <property type="entry name" value="Leucine Aminopeptidase, subunit E, domain 1"/>
    <property type="match status" value="1"/>
</dbReference>
<feature type="domain" description="Macro" evidence="2">
    <location>
        <begin position="1"/>
        <end position="157"/>
    </location>
</feature>
<comment type="caution">
    <text evidence="3">The sequence shown here is derived from an EMBL/GenBank/DDBJ whole genome shotgun (WGS) entry which is preliminary data.</text>
</comment>
<dbReference type="InterPro" id="IPR043472">
    <property type="entry name" value="Macro_dom-like"/>
</dbReference>
<evidence type="ECO:0000256" key="1">
    <source>
        <dbReference type="ARBA" id="ARBA00035885"/>
    </source>
</evidence>
<dbReference type="InterPro" id="IPR050892">
    <property type="entry name" value="ADP-ribose_metab_enzymes"/>
</dbReference>
<evidence type="ECO:0000259" key="2">
    <source>
        <dbReference type="PROSITE" id="PS51154"/>
    </source>
</evidence>
<dbReference type="RefSeq" id="WP_353873209.1">
    <property type="nucleotide sequence ID" value="NZ_JBEVCJ010000001.1"/>
</dbReference>
<dbReference type="PANTHER" id="PTHR12521">
    <property type="entry name" value="PROTEIN C6ORF130"/>
    <property type="match status" value="1"/>
</dbReference>
<dbReference type="Pfam" id="PF01661">
    <property type="entry name" value="Macro"/>
    <property type="match status" value="1"/>
</dbReference>
<dbReference type="SUPFAM" id="SSF52949">
    <property type="entry name" value="Macro domain-like"/>
    <property type="match status" value="1"/>
</dbReference>